<protein>
    <submittedName>
        <fullName evidence="2">Uncharacterized protein</fullName>
    </submittedName>
</protein>
<evidence type="ECO:0000313" key="3">
    <source>
        <dbReference type="Proteomes" id="UP000502681"/>
    </source>
</evidence>
<reference evidence="2 3" key="1">
    <citation type="submission" date="2019-04" db="EMBL/GenBank/DDBJ databases">
        <title>Whole Genome Sequencing of Pectobacterium punjabense SS95.</title>
        <authorList>
            <person name="Sarfraz S."/>
            <person name="Oulghazi S."/>
            <person name="Roques C."/>
            <person name="Vandecasteele C."/>
            <person name="Faure D."/>
        </authorList>
    </citation>
    <scope>NUCLEOTIDE SEQUENCE [LARGE SCALE GENOMIC DNA]</scope>
    <source>
        <strain evidence="2 3">SS95</strain>
    </source>
</reference>
<feature type="transmembrane region" description="Helical" evidence="1">
    <location>
        <begin position="29"/>
        <end position="50"/>
    </location>
</feature>
<proteinExistence type="predicted"/>
<accession>A0ABX6L1K5</accession>
<keyword evidence="1" id="KW-0472">Membrane</keyword>
<keyword evidence="1" id="KW-1133">Transmembrane helix</keyword>
<evidence type="ECO:0000313" key="2">
    <source>
        <dbReference type="EMBL" id="QJA20218.1"/>
    </source>
</evidence>
<organism evidence="2 3">
    <name type="scientific">Pectobacterium punjabense</name>
    <dbReference type="NCBI Taxonomy" id="2108399"/>
    <lineage>
        <taxon>Bacteria</taxon>
        <taxon>Pseudomonadati</taxon>
        <taxon>Pseudomonadota</taxon>
        <taxon>Gammaproteobacteria</taxon>
        <taxon>Enterobacterales</taxon>
        <taxon>Pectobacteriaceae</taxon>
        <taxon>Pectobacterium</taxon>
    </lineage>
</organism>
<dbReference type="Proteomes" id="UP000502681">
    <property type="component" value="Chromosome"/>
</dbReference>
<keyword evidence="3" id="KW-1185">Reference proteome</keyword>
<sequence>MAGELQHDGAPYRGSDEYGVIIGEVACNYFPNAVTIMLLAVNLSALDIIAKKMASDKGSHCDLADAHHDSACD</sequence>
<dbReference type="RefSeq" id="WP_133169877.1">
    <property type="nucleotide sequence ID" value="NZ_CP038498.1"/>
</dbReference>
<evidence type="ECO:0000256" key="1">
    <source>
        <dbReference type="SAM" id="Phobius"/>
    </source>
</evidence>
<keyword evidence="1" id="KW-0812">Transmembrane</keyword>
<name>A0ABX6L1K5_9GAMM</name>
<dbReference type="EMBL" id="CP038498">
    <property type="protein sequence ID" value="QJA20218.1"/>
    <property type="molecule type" value="Genomic_DNA"/>
</dbReference>
<gene>
    <name evidence="2" type="ORF">E2566_09945</name>
</gene>
<dbReference type="GeneID" id="90763265"/>